<dbReference type="KEGG" id="mpp:MICPUCDRAFT_60143"/>
<evidence type="ECO:0000313" key="2">
    <source>
        <dbReference type="EMBL" id="EEH55158.1"/>
    </source>
</evidence>
<reference evidence="2 3" key="1">
    <citation type="journal article" date="2009" name="Science">
        <title>Green evolution and dynamic adaptations revealed by genomes of the marine picoeukaryotes Micromonas.</title>
        <authorList>
            <person name="Worden A.Z."/>
            <person name="Lee J.H."/>
            <person name="Mock T."/>
            <person name="Rouze P."/>
            <person name="Simmons M.P."/>
            <person name="Aerts A.L."/>
            <person name="Allen A.E."/>
            <person name="Cuvelier M.L."/>
            <person name="Derelle E."/>
            <person name="Everett M.V."/>
            <person name="Foulon E."/>
            <person name="Grimwood J."/>
            <person name="Gundlach H."/>
            <person name="Henrissat B."/>
            <person name="Napoli C."/>
            <person name="McDonald S.M."/>
            <person name="Parker M.S."/>
            <person name="Rombauts S."/>
            <person name="Salamov A."/>
            <person name="Von Dassow P."/>
            <person name="Badger J.H."/>
            <person name="Coutinho P.M."/>
            <person name="Demir E."/>
            <person name="Dubchak I."/>
            <person name="Gentemann C."/>
            <person name="Eikrem W."/>
            <person name="Gready J.E."/>
            <person name="John U."/>
            <person name="Lanier W."/>
            <person name="Lindquist E.A."/>
            <person name="Lucas S."/>
            <person name="Mayer K.F."/>
            <person name="Moreau H."/>
            <person name="Not F."/>
            <person name="Otillar R."/>
            <person name="Panaud O."/>
            <person name="Pangilinan J."/>
            <person name="Paulsen I."/>
            <person name="Piegu B."/>
            <person name="Poliakov A."/>
            <person name="Robbens S."/>
            <person name="Schmutz J."/>
            <person name="Toulza E."/>
            <person name="Wyss T."/>
            <person name="Zelensky A."/>
            <person name="Zhou K."/>
            <person name="Armbrust E.V."/>
            <person name="Bhattacharya D."/>
            <person name="Goodenough U.W."/>
            <person name="Van de Peer Y."/>
            <person name="Grigoriev I.V."/>
        </authorList>
    </citation>
    <scope>NUCLEOTIDE SEQUENCE [LARGE SCALE GENOMIC DNA]</scope>
    <source>
        <strain evidence="2 3">CCMP1545</strain>
    </source>
</reference>
<feature type="region of interest" description="Disordered" evidence="1">
    <location>
        <begin position="72"/>
        <end position="92"/>
    </location>
</feature>
<name>C1MXF8_MICPC</name>
<feature type="region of interest" description="Disordered" evidence="1">
    <location>
        <begin position="237"/>
        <end position="280"/>
    </location>
</feature>
<proteinExistence type="predicted"/>
<dbReference type="GeneID" id="9685827"/>
<dbReference type="AlphaFoldDB" id="C1MXF8"/>
<dbReference type="Proteomes" id="UP000001876">
    <property type="component" value="Unassembled WGS sequence"/>
</dbReference>
<protein>
    <submittedName>
        <fullName evidence="2">Predicted protein</fullName>
    </submittedName>
</protein>
<dbReference type="OMA" id="GASENDC"/>
<dbReference type="RefSeq" id="XP_003060389.1">
    <property type="nucleotide sequence ID" value="XM_003060343.1"/>
</dbReference>
<evidence type="ECO:0000256" key="1">
    <source>
        <dbReference type="SAM" id="MobiDB-lite"/>
    </source>
</evidence>
<dbReference type="EMBL" id="GG663742">
    <property type="protein sequence ID" value="EEH55158.1"/>
    <property type="molecule type" value="Genomic_DNA"/>
</dbReference>
<organism evidence="3">
    <name type="scientific">Micromonas pusilla (strain CCMP1545)</name>
    <name type="common">Picoplanktonic green alga</name>
    <dbReference type="NCBI Taxonomy" id="564608"/>
    <lineage>
        <taxon>Eukaryota</taxon>
        <taxon>Viridiplantae</taxon>
        <taxon>Chlorophyta</taxon>
        <taxon>Mamiellophyceae</taxon>
        <taxon>Mamiellales</taxon>
        <taxon>Mamiellaceae</taxon>
        <taxon>Micromonas</taxon>
    </lineage>
</organism>
<feature type="region of interest" description="Disordered" evidence="1">
    <location>
        <begin position="184"/>
        <end position="203"/>
    </location>
</feature>
<keyword evidence="3" id="KW-1185">Reference proteome</keyword>
<evidence type="ECO:0000313" key="3">
    <source>
        <dbReference type="Proteomes" id="UP000001876"/>
    </source>
</evidence>
<accession>C1MXF8</accession>
<sequence>MAEDSGALVATMFSYTNKTLLGASRGGAVVPLARLRAVPRVRTKSKSVAARSAIAHRIIVLTRPSPSRVVVSSGNWAEDRDQAPSTDTTSRVCPRDPNASALYATSSSAIGAGGQIPRGPRRRAPLVAVENFDAETRLNRTGARDSKFGKASVGGFGATLPTHRPEHFATYRETTYARHFVEDPRAARAEPPPPEQSDDARFVGGYPACVNAARPDARLHSSSRAFFNKGQMRKDFTDPTVTVDFRGKSGARGLSTRTPEEAGASENDCTWADLYASSRR</sequence>
<gene>
    <name evidence="2" type="ORF">MICPUCDRAFT_60143</name>
</gene>